<accession>A0A5B1CE40</accession>
<gene>
    <name evidence="1" type="ORF">LF1_19400</name>
</gene>
<reference evidence="1 2" key="1">
    <citation type="submission" date="2019-08" db="EMBL/GenBank/DDBJ databases">
        <title>Deep-cultivation of Planctomycetes and their phenomic and genomic characterization uncovers novel biology.</title>
        <authorList>
            <person name="Wiegand S."/>
            <person name="Jogler M."/>
            <person name="Boedeker C."/>
            <person name="Pinto D."/>
            <person name="Vollmers J."/>
            <person name="Rivas-Marin E."/>
            <person name="Kohn T."/>
            <person name="Peeters S.H."/>
            <person name="Heuer A."/>
            <person name="Rast P."/>
            <person name="Oberbeckmann S."/>
            <person name="Bunk B."/>
            <person name="Jeske O."/>
            <person name="Meyerdierks A."/>
            <person name="Storesund J.E."/>
            <person name="Kallscheuer N."/>
            <person name="Luecker S."/>
            <person name="Lage O.M."/>
            <person name="Pohl T."/>
            <person name="Merkel B.J."/>
            <person name="Hornburger P."/>
            <person name="Mueller R.-W."/>
            <person name="Bruemmer F."/>
            <person name="Labrenz M."/>
            <person name="Spormann A.M."/>
            <person name="Op Den Camp H."/>
            <person name="Overmann J."/>
            <person name="Amann R."/>
            <person name="Jetten M.S.M."/>
            <person name="Mascher T."/>
            <person name="Medema M.H."/>
            <person name="Devos D.P."/>
            <person name="Kaster A.-K."/>
            <person name="Ovreas L."/>
            <person name="Rohde M."/>
            <person name="Galperin M.Y."/>
            <person name="Jogler C."/>
        </authorList>
    </citation>
    <scope>NUCLEOTIDE SEQUENCE [LARGE SCALE GENOMIC DNA]</scope>
    <source>
        <strain evidence="1 2">LF1</strain>
    </source>
</reference>
<sequence>MMDIPVSSRVAAVSIMAVALSSSELIKTARSDVFATEPGVCSCWLSQASGSLNQKRTKTASMKCGRFALRQVLSFRDWQTLRVVFDSQLAESFVAICENFVCGDPFENAFVGQATHFLGYESLVNPT</sequence>
<dbReference type="AlphaFoldDB" id="A0A5B1CE40"/>
<organism evidence="1 2">
    <name type="scientific">Rubripirellula obstinata</name>
    <dbReference type="NCBI Taxonomy" id="406547"/>
    <lineage>
        <taxon>Bacteria</taxon>
        <taxon>Pseudomonadati</taxon>
        <taxon>Planctomycetota</taxon>
        <taxon>Planctomycetia</taxon>
        <taxon>Pirellulales</taxon>
        <taxon>Pirellulaceae</taxon>
        <taxon>Rubripirellula</taxon>
    </lineage>
</organism>
<dbReference type="EMBL" id="VRLW01000001">
    <property type="protein sequence ID" value="KAA1259408.1"/>
    <property type="molecule type" value="Genomic_DNA"/>
</dbReference>
<evidence type="ECO:0000313" key="2">
    <source>
        <dbReference type="Proteomes" id="UP000322699"/>
    </source>
</evidence>
<evidence type="ECO:0000313" key="1">
    <source>
        <dbReference type="EMBL" id="KAA1259408.1"/>
    </source>
</evidence>
<dbReference type="Proteomes" id="UP000322699">
    <property type="component" value="Unassembled WGS sequence"/>
</dbReference>
<protein>
    <submittedName>
        <fullName evidence="1">Uncharacterized protein</fullName>
    </submittedName>
</protein>
<name>A0A5B1CE40_9BACT</name>
<proteinExistence type="predicted"/>
<keyword evidence="2" id="KW-1185">Reference proteome</keyword>
<comment type="caution">
    <text evidence="1">The sequence shown here is derived from an EMBL/GenBank/DDBJ whole genome shotgun (WGS) entry which is preliminary data.</text>
</comment>